<name>A0A4S3JMP1_9EURO</name>
<evidence type="ECO:0000313" key="2">
    <source>
        <dbReference type="EMBL" id="THC96909.1"/>
    </source>
</evidence>
<sequence length="97" mass="11207">MKILILRDMSETDESLISKVKLEWHKYVRTAQPPSPAASRETLTFTFESLHGPWEEIRLNCSNVIDLSRLWSLDMGNKQHKSPRDPNSWAATKVIEV</sequence>
<protein>
    <submittedName>
        <fullName evidence="2">Uncharacterized protein</fullName>
    </submittedName>
</protein>
<gene>
    <name evidence="2" type="ORF">EYZ11_003626</name>
</gene>
<proteinExistence type="predicted"/>
<dbReference type="VEuPathDB" id="FungiDB:EYZ11_003626"/>
<dbReference type="AlphaFoldDB" id="A0A4S3JMP1"/>
<keyword evidence="3" id="KW-1185">Reference proteome</keyword>
<comment type="caution">
    <text evidence="2">The sequence shown here is derived from an EMBL/GenBank/DDBJ whole genome shotgun (WGS) entry which is preliminary data.</text>
</comment>
<organism evidence="2 3">
    <name type="scientific">Aspergillus tanneri</name>
    <dbReference type="NCBI Taxonomy" id="1220188"/>
    <lineage>
        <taxon>Eukaryota</taxon>
        <taxon>Fungi</taxon>
        <taxon>Dikarya</taxon>
        <taxon>Ascomycota</taxon>
        <taxon>Pezizomycotina</taxon>
        <taxon>Eurotiomycetes</taxon>
        <taxon>Eurotiomycetidae</taxon>
        <taxon>Eurotiales</taxon>
        <taxon>Aspergillaceae</taxon>
        <taxon>Aspergillus</taxon>
        <taxon>Aspergillus subgen. Circumdati</taxon>
    </lineage>
</organism>
<evidence type="ECO:0000313" key="3">
    <source>
        <dbReference type="Proteomes" id="UP000308092"/>
    </source>
</evidence>
<feature type="region of interest" description="Disordered" evidence="1">
    <location>
        <begin position="77"/>
        <end position="97"/>
    </location>
</feature>
<dbReference type="Proteomes" id="UP000308092">
    <property type="component" value="Unassembled WGS sequence"/>
</dbReference>
<reference evidence="2 3" key="1">
    <citation type="submission" date="2019-03" db="EMBL/GenBank/DDBJ databases">
        <title>The genome sequence of a newly discovered highly antifungal drug resistant Aspergillus species, Aspergillus tanneri NIH 1004.</title>
        <authorList>
            <person name="Mounaud S."/>
            <person name="Singh I."/>
            <person name="Joardar V."/>
            <person name="Pakala S."/>
            <person name="Pakala S."/>
            <person name="Venepally P."/>
            <person name="Hoover J."/>
            <person name="Nierman W."/>
            <person name="Chung J."/>
            <person name="Losada L."/>
        </authorList>
    </citation>
    <scope>NUCLEOTIDE SEQUENCE [LARGE SCALE GENOMIC DNA]</scope>
    <source>
        <strain evidence="2 3">NIH1004</strain>
    </source>
</reference>
<dbReference type="EMBL" id="SOSA01000094">
    <property type="protein sequence ID" value="THC96909.1"/>
    <property type="molecule type" value="Genomic_DNA"/>
</dbReference>
<accession>A0A4S3JMP1</accession>
<evidence type="ECO:0000256" key="1">
    <source>
        <dbReference type="SAM" id="MobiDB-lite"/>
    </source>
</evidence>